<dbReference type="AlphaFoldDB" id="A0A8H8U6H6"/>
<dbReference type="OrthoDB" id="5329176at2759"/>
<feature type="signal peptide" evidence="7">
    <location>
        <begin position="1"/>
        <end position="18"/>
    </location>
</feature>
<reference evidence="9 10" key="1">
    <citation type="submission" date="2018-05" db="EMBL/GenBank/DDBJ databases">
        <title>Genome sequencing and assembly of the regulated plant pathogen Lachnellula willkommii and related sister species for the development of diagnostic species identification markers.</title>
        <authorList>
            <person name="Giroux E."/>
            <person name="Bilodeau G."/>
        </authorList>
    </citation>
    <scope>NUCLEOTIDE SEQUENCE [LARGE SCALE GENOMIC DNA]</scope>
    <source>
        <strain evidence="9 10">CBS 197.66</strain>
    </source>
</reference>
<evidence type="ECO:0000313" key="10">
    <source>
        <dbReference type="Proteomes" id="UP000462212"/>
    </source>
</evidence>
<feature type="transmembrane region" description="Helical" evidence="6">
    <location>
        <begin position="89"/>
        <end position="117"/>
    </location>
</feature>
<dbReference type="PANTHER" id="PTHR33048">
    <property type="entry name" value="PTH11-LIKE INTEGRAL MEMBRANE PROTEIN (AFU_ORTHOLOGUE AFUA_5G11245)"/>
    <property type="match status" value="1"/>
</dbReference>
<keyword evidence="7" id="KW-0732">Signal</keyword>
<evidence type="ECO:0000256" key="7">
    <source>
        <dbReference type="SAM" id="SignalP"/>
    </source>
</evidence>
<dbReference type="InterPro" id="IPR052337">
    <property type="entry name" value="SAT4-like"/>
</dbReference>
<evidence type="ECO:0000256" key="1">
    <source>
        <dbReference type="ARBA" id="ARBA00004141"/>
    </source>
</evidence>
<keyword evidence="2 6" id="KW-0812">Transmembrane</keyword>
<dbReference type="EMBL" id="QGMJ01000476">
    <property type="protein sequence ID" value="TVY35933.1"/>
    <property type="molecule type" value="Genomic_DNA"/>
</dbReference>
<dbReference type="Proteomes" id="UP000462212">
    <property type="component" value="Unassembled WGS sequence"/>
</dbReference>
<evidence type="ECO:0000313" key="9">
    <source>
        <dbReference type="EMBL" id="TVY35933.1"/>
    </source>
</evidence>
<proteinExistence type="inferred from homology"/>
<feature type="transmembrane region" description="Helical" evidence="6">
    <location>
        <begin position="140"/>
        <end position="163"/>
    </location>
</feature>
<sequence length="313" mass="34629">MLFGFGIAITALFTITQAAFNLSVLSELPACTVVSAQVNQNLICGGIPQPSRRTEIIRFISIITAVTSPFIMLQGMSRYLVTKLWWDDGIMLIAGAIKIAIAAVSCGGLSFTFGVIFQCSPVRAAWDLTVDAKCIDSKGIVYSGAAISIVEDFLIMFLPLPLLKGLNLSLRKRIALAFMFAIGSFSLHQETPQITDPKSGVNVDPVIWSVFEVYAAIICSSIMTIRPLLVKYFPRTFGSERSTPSNTSFSASWRTRIGFHQELRPWSNNNGVELLSQENFVEPRNHKSIHAIRVENNTTFEENVRADDRANVW</sequence>
<comment type="subcellular location">
    <subcellularLocation>
        <location evidence="1">Membrane</location>
        <topology evidence="1">Multi-pass membrane protein</topology>
    </subcellularLocation>
</comment>
<evidence type="ECO:0000256" key="3">
    <source>
        <dbReference type="ARBA" id="ARBA00022989"/>
    </source>
</evidence>
<feature type="chain" id="PRO_5034656706" description="Rhodopsin domain-containing protein" evidence="7">
    <location>
        <begin position="19"/>
        <end position="313"/>
    </location>
</feature>
<dbReference type="InterPro" id="IPR049326">
    <property type="entry name" value="Rhodopsin_dom_fungi"/>
</dbReference>
<name>A0A8H8U6H6_9HELO</name>
<keyword evidence="3 6" id="KW-1133">Transmembrane helix</keyword>
<feature type="transmembrane region" description="Helical" evidence="6">
    <location>
        <begin position="56"/>
        <end position="77"/>
    </location>
</feature>
<protein>
    <recommendedName>
        <fullName evidence="8">Rhodopsin domain-containing protein</fullName>
    </recommendedName>
</protein>
<accession>A0A8H8U6H6</accession>
<dbReference type="GO" id="GO:0016020">
    <property type="term" value="C:membrane"/>
    <property type="evidence" value="ECO:0007669"/>
    <property type="project" value="UniProtKB-SubCell"/>
</dbReference>
<keyword evidence="10" id="KW-1185">Reference proteome</keyword>
<evidence type="ECO:0000256" key="4">
    <source>
        <dbReference type="ARBA" id="ARBA00023136"/>
    </source>
</evidence>
<organism evidence="9 10">
    <name type="scientific">Lachnellula subtilissima</name>
    <dbReference type="NCBI Taxonomy" id="602034"/>
    <lineage>
        <taxon>Eukaryota</taxon>
        <taxon>Fungi</taxon>
        <taxon>Dikarya</taxon>
        <taxon>Ascomycota</taxon>
        <taxon>Pezizomycotina</taxon>
        <taxon>Leotiomycetes</taxon>
        <taxon>Helotiales</taxon>
        <taxon>Lachnaceae</taxon>
        <taxon>Lachnellula</taxon>
    </lineage>
</organism>
<gene>
    <name evidence="9" type="ORF">LSUB1_G005757</name>
</gene>
<evidence type="ECO:0000256" key="6">
    <source>
        <dbReference type="SAM" id="Phobius"/>
    </source>
</evidence>
<comment type="similarity">
    <text evidence="5">Belongs to the SAT4 family.</text>
</comment>
<comment type="caution">
    <text evidence="9">The sequence shown here is derived from an EMBL/GenBank/DDBJ whole genome shotgun (WGS) entry which is preliminary data.</text>
</comment>
<evidence type="ECO:0000256" key="5">
    <source>
        <dbReference type="ARBA" id="ARBA00038359"/>
    </source>
</evidence>
<evidence type="ECO:0000256" key="2">
    <source>
        <dbReference type="ARBA" id="ARBA00022692"/>
    </source>
</evidence>
<dbReference type="PANTHER" id="PTHR33048:SF47">
    <property type="entry name" value="INTEGRAL MEMBRANE PROTEIN-RELATED"/>
    <property type="match status" value="1"/>
</dbReference>
<feature type="transmembrane region" description="Helical" evidence="6">
    <location>
        <begin position="207"/>
        <end position="229"/>
    </location>
</feature>
<dbReference type="Pfam" id="PF20684">
    <property type="entry name" value="Fung_rhodopsin"/>
    <property type="match status" value="1"/>
</dbReference>
<feature type="domain" description="Rhodopsin" evidence="8">
    <location>
        <begin position="97"/>
        <end position="230"/>
    </location>
</feature>
<keyword evidence="4 6" id="KW-0472">Membrane</keyword>
<evidence type="ECO:0000259" key="8">
    <source>
        <dbReference type="Pfam" id="PF20684"/>
    </source>
</evidence>